<evidence type="ECO:0000256" key="8">
    <source>
        <dbReference type="NCBIfam" id="TIGR00019"/>
    </source>
</evidence>
<comment type="subcellular location">
    <subcellularLocation>
        <location evidence="2 7">Cytoplasm</location>
    </subcellularLocation>
</comment>
<sequence>MDLMKKLEEIEKNYMELEDRMGLPQVAGNPAELQKLAKRHSDLTDLVAVYREYRQASEELGQARELLNGGDADMTGLAREEIHRLQPLMEAMERRLSLLLLPRDPNDEKSVIIEIRGGAGGEEAALFAHDLFRMYSRFAERKGWKVEVLSTSETGIGGLKEIAARLDGHGAYSLLKFESGVHRVQRVPVTESGGRIHTSTATVAVLPEAEEVDVEVRTEDLKIDTYRASGAGGQYVNMTDSAVRITHLPTGVVVTCQDERSQLKNRVKALNLLRTRLYDRELQRKNAEMAAERKGQVGTGDRSERIRTYNFSQNRVTDHRINVTLHKLDAILDGDLFELIDALVTADEAERLKNLEG</sequence>
<accession>A0A9Q7A4S6</accession>
<dbReference type="InterPro" id="IPR004373">
    <property type="entry name" value="RF-1"/>
</dbReference>
<dbReference type="PANTHER" id="PTHR43804:SF7">
    <property type="entry name" value="LD18447P"/>
    <property type="match status" value="1"/>
</dbReference>
<dbReference type="SUPFAM" id="SSF75620">
    <property type="entry name" value="Release factor"/>
    <property type="match status" value="1"/>
</dbReference>
<dbReference type="FunFam" id="3.30.160.20:FF:000004">
    <property type="entry name" value="Peptide chain release factor 1"/>
    <property type="match status" value="1"/>
</dbReference>
<dbReference type="AlphaFoldDB" id="A0A9Q7A4S6"/>
<keyword evidence="6 7" id="KW-0648">Protein biosynthesis</keyword>
<evidence type="ECO:0000256" key="1">
    <source>
        <dbReference type="ARBA" id="ARBA00002986"/>
    </source>
</evidence>
<dbReference type="Pfam" id="PF03462">
    <property type="entry name" value="PCRF"/>
    <property type="match status" value="1"/>
</dbReference>
<dbReference type="Gene3D" id="3.30.70.1660">
    <property type="match status" value="1"/>
</dbReference>
<evidence type="ECO:0000256" key="4">
    <source>
        <dbReference type="ARBA" id="ARBA00022481"/>
    </source>
</evidence>
<evidence type="ECO:0000313" key="11">
    <source>
        <dbReference type="Proteomes" id="UP000671879"/>
    </source>
</evidence>
<dbReference type="Gene3D" id="3.30.160.20">
    <property type="match status" value="1"/>
</dbReference>
<evidence type="ECO:0000256" key="3">
    <source>
        <dbReference type="ARBA" id="ARBA00010835"/>
    </source>
</evidence>
<feature type="domain" description="Prokaryotic-type class I peptide chain release factors" evidence="9">
    <location>
        <begin position="227"/>
        <end position="243"/>
    </location>
</feature>
<reference evidence="11" key="1">
    <citation type="submission" date="2021-04" db="EMBL/GenBank/DDBJ databases">
        <title>A novel Synergistetes isolate from a pyrite-forming mixed culture.</title>
        <authorList>
            <person name="Bunk B."/>
            <person name="Sproer C."/>
            <person name="Spring S."/>
            <person name="Pester M."/>
        </authorList>
    </citation>
    <scope>NUCLEOTIDE SEQUENCE [LARGE SCALE GENOMIC DNA]</scope>
    <source>
        <strain evidence="11">J.5.4.2-T.3.5.2</strain>
    </source>
</reference>
<dbReference type="Gene3D" id="6.10.140.1950">
    <property type="match status" value="1"/>
</dbReference>
<dbReference type="RefSeq" id="WP_274372456.1">
    <property type="nucleotide sequence ID" value="NZ_CP072943.1"/>
</dbReference>
<dbReference type="FunFam" id="3.30.70.1660:FF:000002">
    <property type="entry name" value="Peptide chain release factor 1"/>
    <property type="match status" value="1"/>
</dbReference>
<comment type="similarity">
    <text evidence="3 7">Belongs to the prokaryotic/mitochondrial release factor family.</text>
</comment>
<gene>
    <name evidence="7 10" type="primary">prfA</name>
    <name evidence="10" type="ORF">KAR29_07855</name>
</gene>
<evidence type="ECO:0000256" key="5">
    <source>
        <dbReference type="ARBA" id="ARBA00022490"/>
    </source>
</evidence>
<dbReference type="NCBIfam" id="NF001859">
    <property type="entry name" value="PRK00591.1"/>
    <property type="match status" value="1"/>
</dbReference>
<dbReference type="NCBIfam" id="TIGR00019">
    <property type="entry name" value="prfA"/>
    <property type="match status" value="1"/>
</dbReference>
<dbReference type="PANTHER" id="PTHR43804">
    <property type="entry name" value="LD18447P"/>
    <property type="match status" value="1"/>
</dbReference>
<dbReference type="Pfam" id="PF00472">
    <property type="entry name" value="RF-1"/>
    <property type="match status" value="1"/>
</dbReference>
<proteinExistence type="inferred from homology"/>
<evidence type="ECO:0000259" key="9">
    <source>
        <dbReference type="PROSITE" id="PS00745"/>
    </source>
</evidence>
<dbReference type="SMART" id="SM00937">
    <property type="entry name" value="PCRF"/>
    <property type="match status" value="1"/>
</dbReference>
<dbReference type="HAMAP" id="MF_00093">
    <property type="entry name" value="Rel_fac_1"/>
    <property type="match status" value="1"/>
</dbReference>
<protein>
    <recommendedName>
        <fullName evidence="7 8">Peptide chain release factor 1</fullName>
        <shortName evidence="7">RF-1</shortName>
    </recommendedName>
</protein>
<comment type="PTM">
    <text evidence="7">Methylated by PrmC. Methylation increases the termination efficiency of RF1.</text>
</comment>
<comment type="function">
    <text evidence="1 7">Peptide chain release factor 1 directs the termination of translation in response to the peptide chain termination codons UAG and UAA.</text>
</comment>
<dbReference type="InterPro" id="IPR005139">
    <property type="entry name" value="PCRF"/>
</dbReference>
<evidence type="ECO:0000256" key="6">
    <source>
        <dbReference type="ARBA" id="ARBA00022917"/>
    </source>
</evidence>
<keyword evidence="4 7" id="KW-0488">Methylation</keyword>
<feature type="modified residue" description="N5-methylglutamine" evidence="7">
    <location>
        <position position="234"/>
    </location>
</feature>
<evidence type="ECO:0000313" key="10">
    <source>
        <dbReference type="EMBL" id="QTX31306.1"/>
    </source>
</evidence>
<name>A0A9Q7A4S6_9BACT</name>
<dbReference type="GO" id="GO:0016149">
    <property type="term" value="F:translation release factor activity, codon specific"/>
    <property type="evidence" value="ECO:0007669"/>
    <property type="project" value="UniProtKB-UniRule"/>
</dbReference>
<dbReference type="Proteomes" id="UP000671879">
    <property type="component" value="Chromosome"/>
</dbReference>
<dbReference type="EMBL" id="CP072943">
    <property type="protein sequence ID" value="QTX31306.1"/>
    <property type="molecule type" value="Genomic_DNA"/>
</dbReference>
<evidence type="ECO:0000256" key="2">
    <source>
        <dbReference type="ARBA" id="ARBA00004496"/>
    </source>
</evidence>
<dbReference type="GO" id="GO:0005829">
    <property type="term" value="C:cytosol"/>
    <property type="evidence" value="ECO:0007669"/>
    <property type="project" value="UniProtKB-ARBA"/>
</dbReference>
<keyword evidence="11" id="KW-1185">Reference proteome</keyword>
<dbReference type="PROSITE" id="PS00745">
    <property type="entry name" value="RF_PROK_I"/>
    <property type="match status" value="1"/>
</dbReference>
<dbReference type="KEGG" id="aram:KAR29_07855"/>
<dbReference type="InterPro" id="IPR050057">
    <property type="entry name" value="Prokaryotic/Mito_RF"/>
</dbReference>
<dbReference type="FunFam" id="3.30.70.1660:FF:000004">
    <property type="entry name" value="Peptide chain release factor 1"/>
    <property type="match status" value="1"/>
</dbReference>
<evidence type="ECO:0000256" key="7">
    <source>
        <dbReference type="HAMAP-Rule" id="MF_00093"/>
    </source>
</evidence>
<keyword evidence="5 7" id="KW-0963">Cytoplasm</keyword>
<organism evidence="10 11">
    <name type="scientific">Aminithiophilus ramosus</name>
    <dbReference type="NCBI Taxonomy" id="3029084"/>
    <lineage>
        <taxon>Bacteria</taxon>
        <taxon>Thermotogati</taxon>
        <taxon>Synergistota</taxon>
        <taxon>Synergistia</taxon>
        <taxon>Synergistales</taxon>
        <taxon>Aminithiophilaceae</taxon>
        <taxon>Aminithiophilus</taxon>
    </lineage>
</organism>
<dbReference type="InterPro" id="IPR045853">
    <property type="entry name" value="Pep_chain_release_fac_I_sf"/>
</dbReference>
<dbReference type="InterPro" id="IPR000352">
    <property type="entry name" value="Pep_chain_release_fac_I"/>
</dbReference>